<feature type="active site" description="Proton donor/acceptor" evidence="12 14">
    <location>
        <position position="137"/>
    </location>
</feature>
<keyword evidence="10 12" id="KW-0704">Schiff base</keyword>
<dbReference type="PIRSF" id="PIRSF001365">
    <property type="entry name" value="DHDPS"/>
    <property type="match status" value="1"/>
</dbReference>
<evidence type="ECO:0000256" key="2">
    <source>
        <dbReference type="ARBA" id="ARBA00005120"/>
    </source>
</evidence>
<dbReference type="PRINTS" id="PR00146">
    <property type="entry name" value="DHPICSNTHASE"/>
</dbReference>
<comment type="caution">
    <text evidence="12">Was originally thought to be a dihydrodipicolinate synthase (DHDPS), catalyzing the condensation of (S)-aspartate-beta-semialdehyde [(S)-ASA] and pyruvate to dihydrodipicolinate (DHDP). However, it was shown in E.coli that the product of the enzymatic reaction is not dihydrodipicolinate but in fact (4S)-4-hydroxy-2,3,4,5-tetrahydro-(2S)-dipicolinic acid (HTPA), and that the consecutive dehydration reaction leading to DHDP is not spontaneous but catalyzed by DapB.</text>
</comment>
<dbReference type="AlphaFoldDB" id="A0A9D9J1C3"/>
<dbReference type="Gene3D" id="3.20.20.70">
    <property type="entry name" value="Aldolase class I"/>
    <property type="match status" value="1"/>
</dbReference>
<proteinExistence type="inferred from homology"/>
<dbReference type="Pfam" id="PF00701">
    <property type="entry name" value="DHDPS"/>
    <property type="match status" value="1"/>
</dbReference>
<reference evidence="16" key="1">
    <citation type="submission" date="2020-10" db="EMBL/GenBank/DDBJ databases">
        <authorList>
            <person name="Gilroy R."/>
        </authorList>
    </citation>
    <scope>NUCLEOTIDE SEQUENCE</scope>
    <source>
        <strain evidence="16">B3-2255</strain>
    </source>
</reference>
<protein>
    <recommendedName>
        <fullName evidence="4 12">4-hydroxy-tetrahydrodipicolinate synthase</fullName>
        <shortName evidence="12">HTPA synthase</shortName>
        <ecNumber evidence="4 12">4.3.3.7</ecNumber>
    </recommendedName>
</protein>
<evidence type="ECO:0000256" key="10">
    <source>
        <dbReference type="ARBA" id="ARBA00023270"/>
    </source>
</evidence>
<keyword evidence="5 12" id="KW-0963">Cytoplasm</keyword>
<dbReference type="SMART" id="SM01130">
    <property type="entry name" value="DHDPS"/>
    <property type="match status" value="1"/>
</dbReference>
<dbReference type="InterPro" id="IPR013785">
    <property type="entry name" value="Aldolase_TIM"/>
</dbReference>
<evidence type="ECO:0000256" key="8">
    <source>
        <dbReference type="ARBA" id="ARBA00023154"/>
    </source>
</evidence>
<name>A0A9D9J1C3_9BACT</name>
<evidence type="ECO:0000256" key="3">
    <source>
        <dbReference type="ARBA" id="ARBA00007592"/>
    </source>
</evidence>
<feature type="site" description="Part of a proton relay during catalysis" evidence="12">
    <location>
        <position position="49"/>
    </location>
</feature>
<gene>
    <name evidence="12" type="primary">dapA</name>
    <name evidence="16" type="ORF">IAC87_08040</name>
</gene>
<evidence type="ECO:0000256" key="13">
    <source>
        <dbReference type="PIRNR" id="PIRNR001365"/>
    </source>
</evidence>
<keyword evidence="7 12" id="KW-0220">Diaminopimelate biosynthesis</keyword>
<evidence type="ECO:0000256" key="6">
    <source>
        <dbReference type="ARBA" id="ARBA00022605"/>
    </source>
</evidence>
<comment type="subcellular location">
    <subcellularLocation>
        <location evidence="12">Cytoplasm</location>
    </subcellularLocation>
</comment>
<dbReference type="InterPro" id="IPR020625">
    <property type="entry name" value="Schiff_base-form_aldolases_AS"/>
</dbReference>
<evidence type="ECO:0000256" key="4">
    <source>
        <dbReference type="ARBA" id="ARBA00012086"/>
    </source>
</evidence>
<evidence type="ECO:0000313" key="16">
    <source>
        <dbReference type="EMBL" id="MBO8482475.1"/>
    </source>
</evidence>
<keyword evidence="8 12" id="KW-0457">Lysine biosynthesis</keyword>
<dbReference type="EMBL" id="JADILY010000171">
    <property type="protein sequence ID" value="MBO8482475.1"/>
    <property type="molecule type" value="Genomic_DNA"/>
</dbReference>
<dbReference type="Proteomes" id="UP000823772">
    <property type="component" value="Unassembled WGS sequence"/>
</dbReference>
<comment type="caution">
    <text evidence="16">The sequence shown here is derived from an EMBL/GenBank/DDBJ whole genome shotgun (WGS) entry which is preliminary data.</text>
</comment>
<dbReference type="PANTHER" id="PTHR12128:SF66">
    <property type="entry name" value="4-HYDROXY-2-OXOGLUTARATE ALDOLASE, MITOCHONDRIAL"/>
    <property type="match status" value="1"/>
</dbReference>
<feature type="binding site" evidence="12 15">
    <location>
        <position position="50"/>
    </location>
    <ligand>
        <name>pyruvate</name>
        <dbReference type="ChEBI" id="CHEBI:15361"/>
    </ligand>
</feature>
<feature type="active site" description="Schiff-base intermediate with substrate" evidence="12 14">
    <location>
        <position position="165"/>
    </location>
</feature>
<keyword evidence="9 12" id="KW-0456">Lyase</keyword>
<comment type="subunit">
    <text evidence="12">Homotetramer; dimer of dimers.</text>
</comment>
<feature type="binding site" evidence="12 15">
    <location>
        <position position="207"/>
    </location>
    <ligand>
        <name>pyruvate</name>
        <dbReference type="ChEBI" id="CHEBI:15361"/>
    </ligand>
</feature>
<evidence type="ECO:0000256" key="11">
    <source>
        <dbReference type="ARBA" id="ARBA00047836"/>
    </source>
</evidence>
<dbReference type="CDD" id="cd00950">
    <property type="entry name" value="DHDPS"/>
    <property type="match status" value="1"/>
</dbReference>
<comment type="similarity">
    <text evidence="3 12 13">Belongs to the DapA family.</text>
</comment>
<evidence type="ECO:0000256" key="15">
    <source>
        <dbReference type="PIRSR" id="PIRSR001365-2"/>
    </source>
</evidence>
<dbReference type="InterPro" id="IPR005263">
    <property type="entry name" value="DapA"/>
</dbReference>
<reference evidence="16" key="2">
    <citation type="journal article" date="2021" name="PeerJ">
        <title>Extensive microbial diversity within the chicken gut microbiome revealed by metagenomics and culture.</title>
        <authorList>
            <person name="Gilroy R."/>
            <person name="Ravi A."/>
            <person name="Getino M."/>
            <person name="Pursley I."/>
            <person name="Horton D.L."/>
            <person name="Alikhan N.F."/>
            <person name="Baker D."/>
            <person name="Gharbi K."/>
            <person name="Hall N."/>
            <person name="Watson M."/>
            <person name="Adriaenssens E.M."/>
            <person name="Foster-Nyarko E."/>
            <person name="Jarju S."/>
            <person name="Secka A."/>
            <person name="Antonio M."/>
            <person name="Oren A."/>
            <person name="Chaudhuri R.R."/>
            <person name="La Ragione R."/>
            <person name="Hildebrand F."/>
            <person name="Pallen M.J."/>
        </authorList>
    </citation>
    <scope>NUCLEOTIDE SEQUENCE</scope>
    <source>
        <strain evidence="16">B3-2255</strain>
    </source>
</reference>
<evidence type="ECO:0000313" key="17">
    <source>
        <dbReference type="Proteomes" id="UP000823772"/>
    </source>
</evidence>
<sequence>MGKNRIWSGCGTALVTPFDDEGRVDYEVYENTVRRQVDADIDFLVPLGTTAETPNLSDEEKINILKITKANCGGKPVLCGAGSNSTEATIKNIRMLAPYGADAFLVVVPYYNKPTQQGMYEHFKAVIEATGKPLVIYNVPGRTGANMTAETTLKLAELPGIVAVKEASGNYAQISAVIRDAPEGFSVLSGNDDETLSLMATGADGVISVASNIAPRLMSQLVRALAYDDMVAARRIHYSLMPLFKNCFIESNPIPVKAGMALLGLLRNNLRLPLTRASENTVEIMRRTLKDLGLWKN</sequence>
<evidence type="ECO:0000256" key="1">
    <source>
        <dbReference type="ARBA" id="ARBA00003294"/>
    </source>
</evidence>
<dbReference type="EC" id="4.3.3.7" evidence="4 12"/>
<dbReference type="GO" id="GO:0008840">
    <property type="term" value="F:4-hydroxy-tetrahydrodipicolinate synthase activity"/>
    <property type="evidence" value="ECO:0007669"/>
    <property type="project" value="UniProtKB-UniRule"/>
</dbReference>
<evidence type="ECO:0000256" key="12">
    <source>
        <dbReference type="HAMAP-Rule" id="MF_00418"/>
    </source>
</evidence>
<evidence type="ECO:0000256" key="5">
    <source>
        <dbReference type="ARBA" id="ARBA00022490"/>
    </source>
</evidence>
<feature type="site" description="Part of a proton relay during catalysis" evidence="12">
    <location>
        <position position="111"/>
    </location>
</feature>
<evidence type="ECO:0000256" key="7">
    <source>
        <dbReference type="ARBA" id="ARBA00022915"/>
    </source>
</evidence>
<dbReference type="PANTHER" id="PTHR12128">
    <property type="entry name" value="DIHYDRODIPICOLINATE SYNTHASE"/>
    <property type="match status" value="1"/>
</dbReference>
<organism evidence="16 17">
    <name type="scientific">Candidatus Merdivivens faecigallinarum</name>
    <dbReference type="NCBI Taxonomy" id="2840871"/>
    <lineage>
        <taxon>Bacteria</taxon>
        <taxon>Pseudomonadati</taxon>
        <taxon>Bacteroidota</taxon>
        <taxon>Bacteroidia</taxon>
        <taxon>Bacteroidales</taxon>
        <taxon>Muribaculaceae</taxon>
        <taxon>Muribaculaceae incertae sedis</taxon>
        <taxon>Candidatus Merdivivens</taxon>
    </lineage>
</organism>
<evidence type="ECO:0000256" key="9">
    <source>
        <dbReference type="ARBA" id="ARBA00023239"/>
    </source>
</evidence>
<dbReference type="GO" id="GO:0005829">
    <property type="term" value="C:cytosol"/>
    <property type="evidence" value="ECO:0007669"/>
    <property type="project" value="TreeGrafter"/>
</dbReference>
<dbReference type="GO" id="GO:0019877">
    <property type="term" value="P:diaminopimelate biosynthetic process"/>
    <property type="evidence" value="ECO:0007669"/>
    <property type="project" value="UniProtKB-UniRule"/>
</dbReference>
<accession>A0A9D9J1C3</accession>
<dbReference type="InterPro" id="IPR002220">
    <property type="entry name" value="DapA-like"/>
</dbReference>
<comment type="catalytic activity">
    <reaction evidence="11 12">
        <text>L-aspartate 4-semialdehyde + pyruvate = (2S,4S)-4-hydroxy-2,3,4,5-tetrahydrodipicolinate + H2O + H(+)</text>
        <dbReference type="Rhea" id="RHEA:34171"/>
        <dbReference type="ChEBI" id="CHEBI:15361"/>
        <dbReference type="ChEBI" id="CHEBI:15377"/>
        <dbReference type="ChEBI" id="CHEBI:15378"/>
        <dbReference type="ChEBI" id="CHEBI:67139"/>
        <dbReference type="ChEBI" id="CHEBI:537519"/>
        <dbReference type="EC" id="4.3.3.7"/>
    </reaction>
</comment>
<dbReference type="GO" id="GO:0009089">
    <property type="term" value="P:lysine biosynthetic process via diaminopimelate"/>
    <property type="evidence" value="ECO:0007669"/>
    <property type="project" value="UniProtKB-UniRule"/>
</dbReference>
<dbReference type="NCBIfam" id="TIGR00674">
    <property type="entry name" value="dapA"/>
    <property type="match status" value="1"/>
</dbReference>
<dbReference type="PROSITE" id="PS00666">
    <property type="entry name" value="DHDPS_2"/>
    <property type="match status" value="1"/>
</dbReference>
<keyword evidence="6 12" id="KW-0028">Amino-acid biosynthesis</keyword>
<evidence type="ECO:0000256" key="14">
    <source>
        <dbReference type="PIRSR" id="PIRSR001365-1"/>
    </source>
</evidence>
<dbReference type="SUPFAM" id="SSF51569">
    <property type="entry name" value="Aldolase"/>
    <property type="match status" value="1"/>
</dbReference>
<comment type="function">
    <text evidence="1 12">Catalyzes the condensation of (S)-aspartate-beta-semialdehyde [(S)-ASA] and pyruvate to 4-hydroxy-tetrahydrodipicolinate (HTPA).</text>
</comment>
<dbReference type="HAMAP" id="MF_00418">
    <property type="entry name" value="DapA"/>
    <property type="match status" value="1"/>
</dbReference>
<comment type="pathway">
    <text evidence="2 12">Amino-acid biosynthesis; L-lysine biosynthesis via DAP pathway; (S)-tetrahydrodipicolinate from L-aspartate: step 3/4.</text>
</comment>